<dbReference type="AlphaFoldDB" id="A0A9N9VA25"/>
<keyword evidence="3" id="KW-0813">Transport</keyword>
<proteinExistence type="inferred from homology"/>
<dbReference type="Gene3D" id="1.20.1250.20">
    <property type="entry name" value="MFS general substrate transporter like domains"/>
    <property type="match status" value="2"/>
</dbReference>
<evidence type="ECO:0000256" key="7">
    <source>
        <dbReference type="SAM" id="Phobius"/>
    </source>
</evidence>
<evidence type="ECO:0000256" key="4">
    <source>
        <dbReference type="ARBA" id="ARBA00022692"/>
    </source>
</evidence>
<dbReference type="InterPro" id="IPR036259">
    <property type="entry name" value="MFS_trans_sf"/>
</dbReference>
<evidence type="ECO:0000256" key="3">
    <source>
        <dbReference type="ARBA" id="ARBA00022448"/>
    </source>
</evidence>
<feature type="transmembrane region" description="Helical" evidence="7">
    <location>
        <begin position="90"/>
        <end position="109"/>
    </location>
</feature>
<evidence type="ECO:0000256" key="5">
    <source>
        <dbReference type="ARBA" id="ARBA00022989"/>
    </source>
</evidence>
<feature type="transmembrane region" description="Helical" evidence="7">
    <location>
        <begin position="530"/>
        <end position="548"/>
    </location>
</feature>
<comment type="subcellular location">
    <subcellularLocation>
        <location evidence="1">Membrane</location>
        <topology evidence="1">Multi-pass membrane protein</topology>
    </subcellularLocation>
</comment>
<comment type="caution">
    <text evidence="9">The sequence shown here is derived from an EMBL/GenBank/DDBJ whole genome shotgun (WGS) entry which is preliminary data.</text>
</comment>
<evidence type="ECO:0000256" key="2">
    <source>
        <dbReference type="ARBA" id="ARBA00007520"/>
    </source>
</evidence>
<keyword evidence="4 7" id="KW-0812">Transmembrane</keyword>
<feature type="transmembrane region" description="Helical" evidence="7">
    <location>
        <begin position="324"/>
        <end position="348"/>
    </location>
</feature>
<keyword evidence="5 7" id="KW-1133">Transmembrane helix</keyword>
<dbReference type="InterPro" id="IPR011701">
    <property type="entry name" value="MFS"/>
</dbReference>
<feature type="transmembrane region" description="Helical" evidence="7">
    <location>
        <begin position="180"/>
        <end position="199"/>
    </location>
</feature>
<dbReference type="PANTHER" id="PTHR23501">
    <property type="entry name" value="MAJOR FACILITATOR SUPERFAMILY"/>
    <property type="match status" value="1"/>
</dbReference>
<name>A0A9N9VA25_9HYPO</name>
<keyword evidence="6 7" id="KW-0472">Membrane</keyword>
<dbReference type="InterPro" id="IPR020846">
    <property type="entry name" value="MFS_dom"/>
</dbReference>
<dbReference type="Pfam" id="PF07690">
    <property type="entry name" value="MFS_1"/>
    <property type="match status" value="1"/>
</dbReference>
<evidence type="ECO:0000256" key="6">
    <source>
        <dbReference type="ARBA" id="ARBA00023136"/>
    </source>
</evidence>
<protein>
    <recommendedName>
        <fullName evidence="8">Major facilitator superfamily (MFS) profile domain-containing protein</fullName>
    </recommendedName>
</protein>
<dbReference type="GO" id="GO:0005886">
    <property type="term" value="C:plasma membrane"/>
    <property type="evidence" value="ECO:0007669"/>
    <property type="project" value="TreeGrafter"/>
</dbReference>
<feature type="domain" description="Major facilitator superfamily (MFS) profile" evidence="8">
    <location>
        <begin position="57"/>
        <end position="562"/>
    </location>
</feature>
<dbReference type="PANTHER" id="PTHR23501:SF12">
    <property type="entry name" value="MAJOR FACILITATOR SUPERFAMILY (MFS) PROFILE DOMAIN-CONTAINING PROTEIN-RELATED"/>
    <property type="match status" value="1"/>
</dbReference>
<dbReference type="EMBL" id="CABFNQ020000642">
    <property type="protein sequence ID" value="CAH0020373.1"/>
    <property type="molecule type" value="Genomic_DNA"/>
</dbReference>
<feature type="transmembrane region" description="Helical" evidence="7">
    <location>
        <begin position="251"/>
        <end position="277"/>
    </location>
</feature>
<dbReference type="OrthoDB" id="10021397at2759"/>
<comment type="similarity">
    <text evidence="2">Belongs to the major facilitator superfamily. TCR/Tet family.</text>
</comment>
<organism evidence="9 10">
    <name type="scientific">Clonostachys rhizophaga</name>
    <dbReference type="NCBI Taxonomy" id="160324"/>
    <lineage>
        <taxon>Eukaryota</taxon>
        <taxon>Fungi</taxon>
        <taxon>Dikarya</taxon>
        <taxon>Ascomycota</taxon>
        <taxon>Pezizomycotina</taxon>
        <taxon>Sordariomycetes</taxon>
        <taxon>Hypocreomycetidae</taxon>
        <taxon>Hypocreales</taxon>
        <taxon>Bionectriaceae</taxon>
        <taxon>Clonostachys</taxon>
    </lineage>
</organism>
<feature type="transmembrane region" description="Helical" evidence="7">
    <location>
        <begin position="50"/>
        <end position="70"/>
    </location>
</feature>
<dbReference type="GO" id="GO:0022857">
    <property type="term" value="F:transmembrane transporter activity"/>
    <property type="evidence" value="ECO:0007669"/>
    <property type="project" value="InterPro"/>
</dbReference>
<gene>
    <name evidence="9" type="ORF">CRHIZ90672A_00013873</name>
</gene>
<feature type="transmembrane region" description="Helical" evidence="7">
    <location>
        <begin position="360"/>
        <end position="381"/>
    </location>
</feature>
<feature type="transmembrane region" description="Helical" evidence="7">
    <location>
        <begin position="388"/>
        <end position="406"/>
    </location>
</feature>
<feature type="transmembrane region" description="Helical" evidence="7">
    <location>
        <begin position="211"/>
        <end position="230"/>
    </location>
</feature>
<feature type="transmembrane region" description="Helical" evidence="7">
    <location>
        <begin position="121"/>
        <end position="141"/>
    </location>
</feature>
<feature type="transmembrane region" description="Helical" evidence="7">
    <location>
        <begin position="283"/>
        <end position="304"/>
    </location>
</feature>
<accession>A0A9N9VA25</accession>
<evidence type="ECO:0000256" key="1">
    <source>
        <dbReference type="ARBA" id="ARBA00004141"/>
    </source>
</evidence>
<reference evidence="9" key="1">
    <citation type="submission" date="2021-10" db="EMBL/GenBank/DDBJ databases">
        <authorList>
            <person name="Piombo E."/>
        </authorList>
    </citation>
    <scope>NUCLEOTIDE SEQUENCE</scope>
</reference>
<keyword evidence="10" id="KW-1185">Reference proteome</keyword>
<evidence type="ECO:0000259" key="8">
    <source>
        <dbReference type="PROSITE" id="PS50850"/>
    </source>
</evidence>
<dbReference type="SUPFAM" id="SSF103473">
    <property type="entry name" value="MFS general substrate transporter"/>
    <property type="match status" value="1"/>
</dbReference>
<feature type="transmembrane region" description="Helical" evidence="7">
    <location>
        <begin position="147"/>
        <end position="168"/>
    </location>
</feature>
<dbReference type="Proteomes" id="UP000696573">
    <property type="component" value="Unassembled WGS sequence"/>
</dbReference>
<evidence type="ECO:0000313" key="9">
    <source>
        <dbReference type="EMBL" id="CAH0020373.1"/>
    </source>
</evidence>
<dbReference type="PROSITE" id="PS50850">
    <property type="entry name" value="MFS"/>
    <property type="match status" value="1"/>
</dbReference>
<feature type="transmembrane region" description="Helical" evidence="7">
    <location>
        <begin position="418"/>
        <end position="442"/>
    </location>
</feature>
<sequence length="562" mass="60160">MIVQDHQIPASASADATLKKGEQVTDTMLVNGSDGHAESLTSADRQRTIVGFRWIVICIAIFSANLLYGLDTTIAADIQGAISETFNNVTQLGWLGVGFNLGSTVAILPVGKAYGIFDTKWLYIICLIMFAAGSALCGGAPNMNAMIVGRIWAGVGGAGMYLGTLNLVTTLCAPSEVSVYVGLIGFVYGGGCILGPIVGGLLADSAASWRWAFYLNLVIFGAMAPVYFFMLPSVPRQVDRTFNQKIFSLDWAGTVLSAAMYTCFVLAFAFGGVAWAWNDPRVISLITLSALFLVAFGTSQRLALFTNLADRLFPCDFLGDLQLVLLYVCMACGGAALFVSIYYIPLYYLFVHGDTGLEAAIRLLPFICVYVAAVLMAGYAIPKTGYHMIWYLVSGIFLTAGGAAMLTVSPKTPDAHVYAFSVLIALGLTVCQASYSIAAQLVKPGREPESIQFLNISQGQSQLLGLAIASSVFQSIAFNGMKTVLDGMGFSDAEIQTAIAGAKSALLERVDDEVRQRCTEVIVQAVRYEWVLVIVAGILQTICSCFLTRKRSTAGQFKEAAN</sequence>
<evidence type="ECO:0000313" key="10">
    <source>
        <dbReference type="Proteomes" id="UP000696573"/>
    </source>
</evidence>